<name>X5E6D0_9MICR</name>
<dbReference type="GO" id="GO:0005840">
    <property type="term" value="C:ribosome"/>
    <property type="evidence" value="ECO:0007669"/>
    <property type="project" value="UniProtKB-KW"/>
</dbReference>
<dbReference type="AlphaFoldDB" id="X5E6D0"/>
<protein>
    <submittedName>
        <fullName evidence="2">60S ribosomal protein L5</fullName>
    </submittedName>
</protein>
<feature type="region of interest" description="Disordered" evidence="1">
    <location>
        <begin position="1"/>
        <end position="44"/>
    </location>
</feature>
<evidence type="ECO:0000256" key="1">
    <source>
        <dbReference type="SAM" id="MobiDB-lite"/>
    </source>
</evidence>
<keyword evidence="2" id="KW-0689">Ribosomal protein</keyword>
<keyword evidence="2" id="KW-0687">Ribonucleoprotein</keyword>
<feature type="compositionally biased region" description="Polar residues" evidence="1">
    <location>
        <begin position="1"/>
        <end position="15"/>
    </location>
</feature>
<dbReference type="EMBL" id="KJ210730">
    <property type="protein sequence ID" value="AHW68407.1"/>
    <property type="molecule type" value="mRNA"/>
</dbReference>
<evidence type="ECO:0000313" key="2">
    <source>
        <dbReference type="EMBL" id="AHW68407.1"/>
    </source>
</evidence>
<feature type="compositionally biased region" description="Acidic residues" evidence="1">
    <location>
        <begin position="32"/>
        <end position="43"/>
    </location>
</feature>
<proteinExistence type="evidence at transcript level"/>
<sequence length="217" mass="23995">MEQESTIPQYISPTISPKEILSPEAFSHLEPPSEECGEEEEESVPQVSVKAIRVKIKKSCAPKKPEKEHTKTVSKTVTLTKAKTVTVSTTLKETIDHPPETIVQKVTLGPETIINEVTKTLDPETIVKEVAVDYPVTVFKTIIEPKTVLSTVIKEPIKSTARKSKTKSSKAITVSTTVILDDDDEEGEDVECEQECSCEQDVCENPCDRIKCVVIEN</sequence>
<accession>X5E6D0</accession>
<reference evidence="2" key="1">
    <citation type="journal article" date="2015" name="Parasitol. Res.">
        <title>Morphological and molecular characterization of Nosema pernyi, a microsporidian parasite in Antheraea pernyi.</title>
        <authorList>
            <person name="Wang Y."/>
            <person name="Liu W."/>
            <person name="Jiang Y."/>
            <person name="Huang L."/>
            <person name="Irfan M."/>
            <person name="Shi S."/>
            <person name="Yang R."/>
            <person name="Qin L."/>
        </authorList>
    </citation>
    <scope>NUCLEOTIDE SEQUENCE</scope>
</reference>
<organism evidence="2">
    <name type="scientific">Nosema pernyi</name>
    <dbReference type="NCBI Taxonomy" id="1112939"/>
    <lineage>
        <taxon>Eukaryota</taxon>
        <taxon>Fungi</taxon>
        <taxon>Fungi incertae sedis</taxon>
        <taxon>Microsporidia</taxon>
        <taxon>Nosematidae</taxon>
        <taxon>Nosema</taxon>
    </lineage>
</organism>